<dbReference type="AlphaFoldDB" id="A0AA38LU06"/>
<sequence length="781" mass="86824">MSSSRATDMPTQHYDTGVTQYKAGQWGEAVRSFDRAITLGYKLPGAWEYKAKSNLNLSNAEAAHFAKTQTGPDGEASYASAYKTAESAVKRFGKTDRWQPYYILADILYRRQKYSQAMSYLATIPRHPKFQKATPEQRAAVKKLSELVSNDMHFLRQRNKGREEASAVERDIELETRVKRGMRFDHLLAPDVFLRIVEVARDTDPRLATRMSGVCRRWRDVLVPQRGVWQRLILGKGSYVPLKVKTYLNRCESGEGEEITGLKELRITERFDINLADEVGRLVEPHAEFIQHLRIESSPGAIKIILRHFVRSMRSLRTLTIRVTGVETGNILLIDRLDLDLLTRTATSLEEVDLTGIEFNGPDYSHPEIPPRGNPTLWVRNPAKQLAHLALMRLTDSRIHSSTGNLLTLLQDTPAIKEVHLTNVVSYSSTVPSASGIAPAPVEEGEELRLKSLETWVAHSKHGRNVSRDLLPTSILAPNLLSLEYEVAGAGMSATEMLRSPAIREALPKLRSLSLGKTAIPGDFIDVLQEMTSLEFLNLAHGSVSAPFFEALASGATKEPRLLPNLIAISLAGNLELRAPVLRDFVNSRLPWCECIPLPAAKAVPAKRSMFAPSSSKSSSQSEGNVPPAPQSTPMPGAPPPARLRWLNIDQCESVDALLFPALRERLGFVSHWMGAPDEERIRGKGKWDWELDLSVECRMRRAEGGDGVEKCEVRATGNGTYRVHHVCAQAFVPEEQGWEHTSQIARSQLSASQARKGKRKAVDTGGQAGRRGRLSGLQEE</sequence>
<evidence type="ECO:0000313" key="3">
    <source>
        <dbReference type="Proteomes" id="UP001164286"/>
    </source>
</evidence>
<dbReference type="InterPro" id="IPR032675">
    <property type="entry name" value="LRR_dom_sf"/>
</dbReference>
<comment type="caution">
    <text evidence="2">The sequence shown here is derived from an EMBL/GenBank/DDBJ whole genome shotgun (WGS) entry which is preliminary data.</text>
</comment>
<gene>
    <name evidence="2" type="ORF">MKK02DRAFT_43946</name>
</gene>
<protein>
    <recommendedName>
        <fullName evidence="4">F-box domain-containing protein</fullName>
    </recommendedName>
</protein>
<dbReference type="InterPro" id="IPR011990">
    <property type="entry name" value="TPR-like_helical_dom_sf"/>
</dbReference>
<feature type="compositionally biased region" description="Polar residues" evidence="1">
    <location>
        <begin position="743"/>
        <end position="754"/>
    </location>
</feature>
<feature type="region of interest" description="Disordered" evidence="1">
    <location>
        <begin position="609"/>
        <end position="640"/>
    </location>
</feature>
<accession>A0AA38LU06</accession>
<reference evidence="2" key="1">
    <citation type="journal article" date="2022" name="G3 (Bethesda)">
        <title>High quality genome of the basidiomycete yeast Dioszegia hungarica PDD-24b-2 isolated from cloud water.</title>
        <authorList>
            <person name="Jarrige D."/>
            <person name="Haridas S."/>
            <person name="Bleykasten-Grosshans C."/>
            <person name="Joly M."/>
            <person name="Nadalig T."/>
            <person name="Sancelme M."/>
            <person name="Vuilleumier S."/>
            <person name="Grigoriev I.V."/>
            <person name="Amato P."/>
            <person name="Bringel F."/>
        </authorList>
    </citation>
    <scope>NUCLEOTIDE SEQUENCE</scope>
    <source>
        <strain evidence="2">PDD-24b-2</strain>
    </source>
</reference>
<dbReference type="RefSeq" id="XP_052945042.1">
    <property type="nucleotide sequence ID" value="XM_053092692.1"/>
</dbReference>
<dbReference type="SUPFAM" id="SSF48452">
    <property type="entry name" value="TPR-like"/>
    <property type="match status" value="1"/>
</dbReference>
<keyword evidence="3" id="KW-1185">Reference proteome</keyword>
<dbReference type="Gene3D" id="3.80.10.10">
    <property type="entry name" value="Ribonuclease Inhibitor"/>
    <property type="match status" value="1"/>
</dbReference>
<feature type="region of interest" description="Disordered" evidence="1">
    <location>
        <begin position="743"/>
        <end position="781"/>
    </location>
</feature>
<name>A0AA38LU06_9TREE</name>
<proteinExistence type="predicted"/>
<feature type="compositionally biased region" description="Pro residues" evidence="1">
    <location>
        <begin position="627"/>
        <end position="640"/>
    </location>
</feature>
<evidence type="ECO:0008006" key="4">
    <source>
        <dbReference type="Google" id="ProtNLM"/>
    </source>
</evidence>
<dbReference type="Proteomes" id="UP001164286">
    <property type="component" value="Unassembled WGS sequence"/>
</dbReference>
<evidence type="ECO:0000256" key="1">
    <source>
        <dbReference type="SAM" id="MobiDB-lite"/>
    </source>
</evidence>
<dbReference type="GeneID" id="77731897"/>
<dbReference type="EMBL" id="JAKWFO010000005">
    <property type="protein sequence ID" value="KAI9635265.1"/>
    <property type="molecule type" value="Genomic_DNA"/>
</dbReference>
<dbReference type="SUPFAM" id="SSF52047">
    <property type="entry name" value="RNI-like"/>
    <property type="match status" value="1"/>
</dbReference>
<organism evidence="2 3">
    <name type="scientific">Dioszegia hungarica</name>
    <dbReference type="NCBI Taxonomy" id="4972"/>
    <lineage>
        <taxon>Eukaryota</taxon>
        <taxon>Fungi</taxon>
        <taxon>Dikarya</taxon>
        <taxon>Basidiomycota</taxon>
        <taxon>Agaricomycotina</taxon>
        <taxon>Tremellomycetes</taxon>
        <taxon>Tremellales</taxon>
        <taxon>Bulleribasidiaceae</taxon>
        <taxon>Dioszegia</taxon>
    </lineage>
</organism>
<evidence type="ECO:0000313" key="2">
    <source>
        <dbReference type="EMBL" id="KAI9635265.1"/>
    </source>
</evidence>
<dbReference type="Gene3D" id="1.25.40.10">
    <property type="entry name" value="Tetratricopeptide repeat domain"/>
    <property type="match status" value="1"/>
</dbReference>